<comment type="subcellular location">
    <subcellularLocation>
        <location evidence="1">Membrane</location>
        <topology evidence="1">Multi-pass membrane protein</topology>
    </subcellularLocation>
</comment>
<evidence type="ECO:0000256" key="4">
    <source>
        <dbReference type="ARBA" id="ARBA00022847"/>
    </source>
</evidence>
<organism evidence="10 11">
    <name type="scientific">Trichonephila inaurata madagascariensis</name>
    <dbReference type="NCBI Taxonomy" id="2747483"/>
    <lineage>
        <taxon>Eukaryota</taxon>
        <taxon>Metazoa</taxon>
        <taxon>Ecdysozoa</taxon>
        <taxon>Arthropoda</taxon>
        <taxon>Chelicerata</taxon>
        <taxon>Arachnida</taxon>
        <taxon>Araneae</taxon>
        <taxon>Araneomorphae</taxon>
        <taxon>Entelegynae</taxon>
        <taxon>Araneoidea</taxon>
        <taxon>Nephilidae</taxon>
        <taxon>Trichonephila</taxon>
        <taxon>Trichonephila inaurata</taxon>
    </lineage>
</organism>
<dbReference type="InterPro" id="IPR050382">
    <property type="entry name" value="MFS_Na/Anion_cotransporter"/>
</dbReference>
<dbReference type="PANTHER" id="PTHR11662">
    <property type="entry name" value="SOLUTE CARRIER FAMILY 17"/>
    <property type="match status" value="1"/>
</dbReference>
<evidence type="ECO:0000256" key="8">
    <source>
        <dbReference type="SAM" id="Phobius"/>
    </source>
</evidence>
<feature type="transmembrane region" description="Helical" evidence="8">
    <location>
        <begin position="421"/>
        <end position="444"/>
    </location>
</feature>
<gene>
    <name evidence="10" type="primary">Picot</name>
    <name evidence="10" type="ORF">TNIN_122991</name>
</gene>
<feature type="transmembrane region" description="Helical" evidence="8">
    <location>
        <begin position="366"/>
        <end position="385"/>
    </location>
</feature>
<dbReference type="InterPro" id="IPR036259">
    <property type="entry name" value="MFS_trans_sf"/>
</dbReference>
<evidence type="ECO:0000256" key="3">
    <source>
        <dbReference type="ARBA" id="ARBA00022692"/>
    </source>
</evidence>
<feature type="domain" description="Major facilitator superfamily (MFS) profile" evidence="9">
    <location>
        <begin position="70"/>
        <end position="515"/>
    </location>
</feature>
<feature type="region of interest" description="Disordered" evidence="7">
    <location>
        <begin position="520"/>
        <end position="552"/>
    </location>
</feature>
<proteinExistence type="predicted"/>
<evidence type="ECO:0000256" key="1">
    <source>
        <dbReference type="ARBA" id="ARBA00004141"/>
    </source>
</evidence>
<keyword evidence="3 8" id="KW-0812">Transmembrane</keyword>
<evidence type="ECO:0000256" key="2">
    <source>
        <dbReference type="ARBA" id="ARBA00022448"/>
    </source>
</evidence>
<evidence type="ECO:0000256" key="7">
    <source>
        <dbReference type="SAM" id="MobiDB-lite"/>
    </source>
</evidence>
<dbReference type="InterPro" id="IPR011701">
    <property type="entry name" value="MFS"/>
</dbReference>
<keyword evidence="11" id="KW-1185">Reference proteome</keyword>
<dbReference type="GO" id="GO:0016020">
    <property type="term" value="C:membrane"/>
    <property type="evidence" value="ECO:0007669"/>
    <property type="project" value="UniProtKB-SubCell"/>
</dbReference>
<keyword evidence="6 8" id="KW-0472">Membrane</keyword>
<feature type="transmembrane region" description="Helical" evidence="8">
    <location>
        <begin position="491"/>
        <end position="512"/>
    </location>
</feature>
<dbReference type="Pfam" id="PF07690">
    <property type="entry name" value="MFS_1"/>
    <property type="match status" value="1"/>
</dbReference>
<dbReference type="Gene3D" id="1.20.1250.20">
    <property type="entry name" value="MFS general substrate transporter like domains"/>
    <property type="match status" value="2"/>
</dbReference>
<evidence type="ECO:0000256" key="5">
    <source>
        <dbReference type="ARBA" id="ARBA00022989"/>
    </source>
</evidence>
<dbReference type="OrthoDB" id="6428670at2759"/>
<feature type="transmembrane region" description="Helical" evidence="8">
    <location>
        <begin position="397"/>
        <end position="415"/>
    </location>
</feature>
<keyword evidence="2" id="KW-0813">Transport</keyword>
<dbReference type="SUPFAM" id="SSF103473">
    <property type="entry name" value="MFS general substrate transporter"/>
    <property type="match status" value="1"/>
</dbReference>
<dbReference type="FunFam" id="1.20.1250.20:FF:000003">
    <property type="entry name" value="Solute carrier family 17 member 3"/>
    <property type="match status" value="1"/>
</dbReference>
<evidence type="ECO:0000259" key="9">
    <source>
        <dbReference type="PROSITE" id="PS50850"/>
    </source>
</evidence>
<feature type="compositionally biased region" description="Basic and acidic residues" evidence="7">
    <location>
        <begin position="525"/>
        <end position="546"/>
    </location>
</feature>
<feature type="transmembrane region" description="Helical" evidence="8">
    <location>
        <begin position="229"/>
        <end position="253"/>
    </location>
</feature>
<dbReference type="EMBL" id="BMAV01003599">
    <property type="protein sequence ID" value="GFY43317.1"/>
    <property type="molecule type" value="Genomic_DNA"/>
</dbReference>
<feature type="transmembrane region" description="Helical" evidence="8">
    <location>
        <begin position="456"/>
        <end position="479"/>
    </location>
</feature>
<dbReference type="Proteomes" id="UP000886998">
    <property type="component" value="Unassembled WGS sequence"/>
</dbReference>
<accession>A0A8X6WZB1</accession>
<feature type="transmembrane region" description="Helical" evidence="8">
    <location>
        <begin position="63"/>
        <end position="82"/>
    </location>
</feature>
<dbReference type="GO" id="GO:0006820">
    <property type="term" value="P:monoatomic anion transport"/>
    <property type="evidence" value="ECO:0007669"/>
    <property type="project" value="TreeGrafter"/>
</dbReference>
<evidence type="ECO:0000313" key="10">
    <source>
        <dbReference type="EMBL" id="GFY43317.1"/>
    </source>
</evidence>
<feature type="transmembrane region" description="Helical" evidence="8">
    <location>
        <begin position="322"/>
        <end position="346"/>
    </location>
</feature>
<dbReference type="PROSITE" id="PS50850">
    <property type="entry name" value="MFS"/>
    <property type="match status" value="1"/>
</dbReference>
<dbReference type="GO" id="GO:0015293">
    <property type="term" value="F:symporter activity"/>
    <property type="evidence" value="ECO:0007669"/>
    <property type="project" value="UniProtKB-KW"/>
</dbReference>
<dbReference type="InterPro" id="IPR020846">
    <property type="entry name" value="MFS_dom"/>
</dbReference>
<keyword evidence="5 8" id="KW-1133">Transmembrane helix</keyword>
<comment type="caution">
    <text evidence="10">The sequence shown here is derived from an EMBL/GenBank/DDBJ whole genome shotgun (WGS) entry which is preliminary data.</text>
</comment>
<dbReference type="AlphaFoldDB" id="A0A8X6WZB1"/>
<name>A0A8X6WZB1_9ARAC</name>
<keyword evidence="4" id="KW-0769">Symport</keyword>
<evidence type="ECO:0000256" key="6">
    <source>
        <dbReference type="ARBA" id="ARBA00023136"/>
    </source>
</evidence>
<protein>
    <submittedName>
        <fullName evidence="10">Putative inorganic phosphate cotransporter</fullName>
    </submittedName>
</protein>
<evidence type="ECO:0000313" key="11">
    <source>
        <dbReference type="Proteomes" id="UP000886998"/>
    </source>
</evidence>
<sequence>MKKEVNNFGDSQNGSEKKQVDGNVLKLEFLPSTPEKSQYLNGSTDKMGAKIPEPENSIFQCRYLVVLLDFFVFCEINAYALGTSISVVAMVNNTAVNSQTHSNTTAISCPVNTTDSDGHQFRENDGEFDWSPAIQGYVLGAGFLGYVITQMPGGLLAQTYGAKTTLICGLLLSSIAHVLSPFAAWTSSYLMMLVQFLRGFGQGFLPSAHCVLSANWFPSPERGLLNSLVLSGYSIGSLLTGFSAGALCSSTFLGGWPSVFFIHGGLGLILCLCFQLFLFESPKCHPRIKDAELNYILQNQEMDLSENRPPIPWKKIFTSGPVFALVYAVFATYWIGAHFLSVQPIFLGTILRFSIQETGIFTSLPFIFQSIFVYGGGWVSSWLNKHNYVGVDKVRKGCNFLCCLGYSLGLLGVYFSGCDRWTSAVLSVAAMSFNGFSSTGCMITPVDMSPTFAGTVMGLANTIACVAAFTFPVLVGIMTNEEQTLEQWNKIFMMCIALIMSSGIIFCVFGSADVQSWNYPENEETDKKPTKENKVEGSVETTEKPMDAVVHL</sequence>
<dbReference type="PANTHER" id="PTHR11662:SF399">
    <property type="entry name" value="FI19708P1-RELATED"/>
    <property type="match status" value="1"/>
</dbReference>
<dbReference type="FunFam" id="1.20.1250.20:FF:000423">
    <property type="entry name" value="Putative inorganic phosphate cotransporter-like Protein"/>
    <property type="match status" value="1"/>
</dbReference>
<reference evidence="10" key="1">
    <citation type="submission" date="2020-08" db="EMBL/GenBank/DDBJ databases">
        <title>Multicomponent nature underlies the extraordinary mechanical properties of spider dragline silk.</title>
        <authorList>
            <person name="Kono N."/>
            <person name="Nakamura H."/>
            <person name="Mori M."/>
            <person name="Yoshida Y."/>
            <person name="Ohtoshi R."/>
            <person name="Malay A.D."/>
            <person name="Moran D.A.P."/>
            <person name="Tomita M."/>
            <person name="Numata K."/>
            <person name="Arakawa K."/>
        </authorList>
    </citation>
    <scope>NUCLEOTIDE SEQUENCE</scope>
</reference>
<feature type="transmembrane region" description="Helical" evidence="8">
    <location>
        <begin position="130"/>
        <end position="148"/>
    </location>
</feature>
<feature type="region of interest" description="Disordered" evidence="7">
    <location>
        <begin position="1"/>
        <end position="22"/>
    </location>
</feature>
<feature type="transmembrane region" description="Helical" evidence="8">
    <location>
        <begin position="259"/>
        <end position="279"/>
    </location>
</feature>